<dbReference type="Proteomes" id="UP001595767">
    <property type="component" value="Unassembled WGS sequence"/>
</dbReference>
<comment type="caution">
    <text evidence="1">The sequence shown here is derived from an EMBL/GenBank/DDBJ whole genome shotgun (WGS) entry which is preliminary data.</text>
</comment>
<reference evidence="2" key="1">
    <citation type="journal article" date="2019" name="Int. J. Syst. Evol. Microbiol.">
        <title>The Global Catalogue of Microorganisms (GCM) 10K type strain sequencing project: providing services to taxonomists for standard genome sequencing and annotation.</title>
        <authorList>
            <consortium name="The Broad Institute Genomics Platform"/>
            <consortium name="The Broad Institute Genome Sequencing Center for Infectious Disease"/>
            <person name="Wu L."/>
            <person name="Ma J."/>
        </authorList>
    </citation>
    <scope>NUCLEOTIDE SEQUENCE [LARGE SCALE GENOMIC DNA]</scope>
    <source>
        <strain evidence="2">CGMCC 4.7204</strain>
    </source>
</reference>
<keyword evidence="2" id="KW-1185">Reference proteome</keyword>
<accession>A0ABV8L2K3</accession>
<proteinExistence type="predicted"/>
<protein>
    <submittedName>
        <fullName evidence="1">Uncharacterized protein</fullName>
    </submittedName>
</protein>
<dbReference type="RefSeq" id="WP_378547756.1">
    <property type="nucleotide sequence ID" value="NZ_JBHSBA010000003.1"/>
</dbReference>
<name>A0ABV8L2K3_9NOCA</name>
<evidence type="ECO:0000313" key="2">
    <source>
        <dbReference type="Proteomes" id="UP001595767"/>
    </source>
</evidence>
<dbReference type="EMBL" id="JBHSBA010000003">
    <property type="protein sequence ID" value="MFC4124906.1"/>
    <property type="molecule type" value="Genomic_DNA"/>
</dbReference>
<organism evidence="1 2">
    <name type="scientific">Nocardia rhizosphaerae</name>
    <dbReference type="NCBI Taxonomy" id="1691571"/>
    <lineage>
        <taxon>Bacteria</taxon>
        <taxon>Bacillati</taxon>
        <taxon>Actinomycetota</taxon>
        <taxon>Actinomycetes</taxon>
        <taxon>Mycobacteriales</taxon>
        <taxon>Nocardiaceae</taxon>
        <taxon>Nocardia</taxon>
    </lineage>
</organism>
<evidence type="ECO:0000313" key="1">
    <source>
        <dbReference type="EMBL" id="MFC4124906.1"/>
    </source>
</evidence>
<gene>
    <name evidence="1" type="ORF">ACFOW8_08205</name>
</gene>
<sequence length="200" mass="21728">MTDTCSCPPDDCHGGHTINVGPVTVDAPKHLALDDLRTLRDATAYSYEAGDYPPNMPAHLLEYTAGDGGLLSLLNQAIKQAELLDAATPENLASTERPSDARLQEVLDGRAASWRMTQSMAAELLALRAALADRDDLYKRVEELEAAQREPIGYAVITDHLGARWVQTGPVASLDHARARARVYVEQAARVVELREVAAE</sequence>